<evidence type="ECO:0000313" key="1">
    <source>
        <dbReference type="EMBL" id="KAK3712609.1"/>
    </source>
</evidence>
<comment type="caution">
    <text evidence="1">The sequence shown here is derived from an EMBL/GenBank/DDBJ whole genome shotgun (WGS) entry which is preliminary data.</text>
</comment>
<gene>
    <name evidence="1" type="ORF">LTR37_009052</name>
</gene>
<evidence type="ECO:0000313" key="2">
    <source>
        <dbReference type="Proteomes" id="UP001281147"/>
    </source>
</evidence>
<reference evidence="1" key="1">
    <citation type="submission" date="2023-07" db="EMBL/GenBank/DDBJ databases">
        <title>Black Yeasts Isolated from many extreme environments.</title>
        <authorList>
            <person name="Coleine C."/>
            <person name="Stajich J.E."/>
            <person name="Selbmann L."/>
        </authorList>
    </citation>
    <scope>NUCLEOTIDE SEQUENCE</scope>
    <source>
        <strain evidence="1">CCFEE 5714</strain>
    </source>
</reference>
<keyword evidence="2" id="KW-1185">Reference proteome</keyword>
<proteinExistence type="predicted"/>
<protein>
    <submittedName>
        <fullName evidence="1">Uncharacterized protein</fullName>
    </submittedName>
</protein>
<accession>A0ACC3N8Z6</accession>
<sequence>MPPTTIPRPRKRARFRAARAFYITLFIGACFASYAILTHSPGNAHTYHSSRPLQKRDNDIRATLTEDEQCRLVHHSPAHSQCAFIKRECPNEESGFAAYLDLYYCRLPHAKPVAFTILISWLGLLFSTIGIAASDFFCINLSTIATILGMSESMAGVTFLAFGNGSPDVFSTFAAMSTNSGSLAVGELFGAAGFITAVVSGSMALIRPFHVARKSFVRDVGFFVVAAAFSMVFLWDGKLRFWECVTMVLFYIFYVGFVVAWHWWLGRRRRRREKEAAARGHFISPGDELEIEEEEYQDEPDDSGGARPPLSRGVSREDWSALERGGASEPDRKPDEDEEEEARDRWMADLNSNMRLTRPTTGRGRSHTNTLTPVRPSLVGALEFQAVLKSLQKSRNIQTYPMNTRRYSDDPTYTTAQQQDQMSSVSDPASRPPYVLADQTTPTLERQGSGNLEVPYTAPPASGRMRAVSANDARGLRIDPDLRARASRTSFDRQTEENLIDLTERDVQAQSQSHDRLEVPQGGGSDIQPSSPEIEVTSPDEPTARRYASVDAGQRTTSHAPHPSMDERHFSQPESTDDNTTPWEVPTANKLPKIMVPKRNRSATSTAPTTPGSPFPRYQDSPFPAFRSGSPSPSASRPASIYLPAPASPESLPVHQANVDDSSTRPSLLSRWWPHRFLPPPGVMISTLFPTIYHWQDKNHWEKALGVVAAPSVFLLTVTLPVVESSGEEMEGEEGGGGRKDESFGSAKSKGSTAGHGGVAGIGDTASAAVAQQQNYIVSGSVDSRETAGVDNNNSKPTTNISSTATLTAEPESAAQQPPELWNRWLLILQLFLAPLFILFSIYSQSPADITPRWLLRPTLICLLISLILLVGLLLTSTTTHKPRPYRYILSLAGFVVSISWISTIAAQVVGALKALAVILNMSHAIMGLTIFAVGNSLGDLVADVTVARLGYPVMALSACFGGPMLNILLGIGLSGSWILFKGANKRIHRHPDKDFKFHSYHIEVENTLIVSGATLLITLVGLLVAVPMRAYFAFLRYV</sequence>
<dbReference type="EMBL" id="JAUTXU010000069">
    <property type="protein sequence ID" value="KAK3712609.1"/>
    <property type="molecule type" value="Genomic_DNA"/>
</dbReference>
<organism evidence="1 2">
    <name type="scientific">Vermiconidia calcicola</name>
    <dbReference type="NCBI Taxonomy" id="1690605"/>
    <lineage>
        <taxon>Eukaryota</taxon>
        <taxon>Fungi</taxon>
        <taxon>Dikarya</taxon>
        <taxon>Ascomycota</taxon>
        <taxon>Pezizomycotina</taxon>
        <taxon>Dothideomycetes</taxon>
        <taxon>Dothideomycetidae</taxon>
        <taxon>Mycosphaerellales</taxon>
        <taxon>Extremaceae</taxon>
        <taxon>Vermiconidia</taxon>
    </lineage>
</organism>
<name>A0ACC3N8Z6_9PEZI</name>
<dbReference type="Proteomes" id="UP001281147">
    <property type="component" value="Unassembled WGS sequence"/>
</dbReference>